<feature type="transmembrane region" description="Helical" evidence="1">
    <location>
        <begin position="141"/>
        <end position="164"/>
    </location>
</feature>
<dbReference type="AlphaFoldDB" id="A0AAE1F796"/>
<keyword evidence="1" id="KW-0472">Membrane</keyword>
<organism evidence="2 3">
    <name type="scientific">Petrolisthes cinctipes</name>
    <name type="common">Flat porcelain crab</name>
    <dbReference type="NCBI Taxonomy" id="88211"/>
    <lineage>
        <taxon>Eukaryota</taxon>
        <taxon>Metazoa</taxon>
        <taxon>Ecdysozoa</taxon>
        <taxon>Arthropoda</taxon>
        <taxon>Crustacea</taxon>
        <taxon>Multicrustacea</taxon>
        <taxon>Malacostraca</taxon>
        <taxon>Eumalacostraca</taxon>
        <taxon>Eucarida</taxon>
        <taxon>Decapoda</taxon>
        <taxon>Pleocyemata</taxon>
        <taxon>Anomura</taxon>
        <taxon>Galatheoidea</taxon>
        <taxon>Porcellanidae</taxon>
        <taxon>Petrolisthes</taxon>
    </lineage>
</organism>
<feature type="transmembrane region" description="Helical" evidence="1">
    <location>
        <begin position="111"/>
        <end position="135"/>
    </location>
</feature>
<name>A0AAE1F796_PETCI</name>
<gene>
    <name evidence="2" type="ORF">Pcinc_026067</name>
</gene>
<protein>
    <submittedName>
        <fullName evidence="2">Uncharacterized protein</fullName>
    </submittedName>
</protein>
<evidence type="ECO:0000313" key="3">
    <source>
        <dbReference type="Proteomes" id="UP001286313"/>
    </source>
</evidence>
<dbReference type="Proteomes" id="UP001286313">
    <property type="component" value="Unassembled WGS sequence"/>
</dbReference>
<comment type="caution">
    <text evidence="2">The sequence shown here is derived from an EMBL/GenBank/DDBJ whole genome shotgun (WGS) entry which is preliminary data.</text>
</comment>
<accession>A0AAE1F796</accession>
<evidence type="ECO:0000313" key="2">
    <source>
        <dbReference type="EMBL" id="KAK3868558.1"/>
    </source>
</evidence>
<keyword evidence="1" id="KW-0812">Transmembrane</keyword>
<proteinExistence type="predicted"/>
<evidence type="ECO:0000256" key="1">
    <source>
        <dbReference type="SAM" id="Phobius"/>
    </source>
</evidence>
<keyword evidence="3" id="KW-1185">Reference proteome</keyword>
<sequence>MKEETHMLWRLSGRGRCSDVREGVWPRREKSRMNHNTIRSAVAPEKKEKEPIVPTQYISSCHATNTTDVNMEWMVMNMDRFFAPTIQLGTYLGEDKYVLPPNCRAIFSSTYLIVSAFTSTYLIVSAFTFTCLIVSAFTSTYLIVSAIFSTYLIVSAFTSTYLIVSASFSSTYLIVSAFFSSTYLIVSTSFTSTYLIVSASFSSTYLIVSAFFTSTT</sequence>
<reference evidence="2" key="1">
    <citation type="submission" date="2023-10" db="EMBL/GenBank/DDBJ databases">
        <title>Genome assemblies of two species of porcelain crab, Petrolisthes cinctipes and Petrolisthes manimaculis (Anomura: Porcellanidae).</title>
        <authorList>
            <person name="Angst P."/>
        </authorList>
    </citation>
    <scope>NUCLEOTIDE SEQUENCE</scope>
    <source>
        <strain evidence="2">PB745_01</strain>
        <tissue evidence="2">Gill</tissue>
    </source>
</reference>
<dbReference type="EMBL" id="JAWQEG010002986">
    <property type="protein sequence ID" value="KAK3868558.1"/>
    <property type="molecule type" value="Genomic_DNA"/>
</dbReference>
<feature type="transmembrane region" description="Helical" evidence="1">
    <location>
        <begin position="194"/>
        <end position="213"/>
    </location>
</feature>
<keyword evidence="1" id="KW-1133">Transmembrane helix</keyword>